<keyword evidence="1" id="KW-1133">Transmembrane helix</keyword>
<dbReference type="PANTHER" id="PTHR34806">
    <property type="entry name" value="HIGH-AFFINITY NITRATE TRANSPORTER 3.2"/>
    <property type="match status" value="1"/>
</dbReference>
<dbReference type="PANTHER" id="PTHR34806:SF1">
    <property type="entry name" value="HIGH-AFFINITY NITRATE TRANSPORTER 3.1"/>
    <property type="match status" value="1"/>
</dbReference>
<evidence type="ECO:0000256" key="2">
    <source>
        <dbReference type="SAM" id="SignalP"/>
    </source>
</evidence>
<keyword evidence="1" id="KW-0812">Transmembrane</keyword>
<protein>
    <submittedName>
        <fullName evidence="3">Uncharacterized protein</fullName>
    </submittedName>
</protein>
<dbReference type="InterPro" id="IPR016605">
    <property type="entry name" value="Transptr_NO3_Nar2"/>
</dbReference>
<dbReference type="PROSITE" id="PS51257">
    <property type="entry name" value="PROKAR_LIPOPROTEIN"/>
    <property type="match status" value="1"/>
</dbReference>
<evidence type="ECO:0000256" key="1">
    <source>
        <dbReference type="SAM" id="Phobius"/>
    </source>
</evidence>
<feature type="transmembrane region" description="Helical" evidence="1">
    <location>
        <begin position="186"/>
        <end position="205"/>
    </location>
</feature>
<name>A0ABR2Z3B7_9CHLO</name>
<dbReference type="Proteomes" id="UP001491310">
    <property type="component" value="Unassembled WGS sequence"/>
</dbReference>
<keyword evidence="1" id="KW-0472">Membrane</keyword>
<comment type="caution">
    <text evidence="3">The sequence shown here is derived from an EMBL/GenBank/DDBJ whole genome shotgun (WGS) entry which is preliminary data.</text>
</comment>
<feature type="signal peptide" evidence="2">
    <location>
        <begin position="1"/>
        <end position="20"/>
    </location>
</feature>
<proteinExistence type="predicted"/>
<dbReference type="Pfam" id="PF16974">
    <property type="entry name" value="NAR2"/>
    <property type="match status" value="1"/>
</dbReference>
<keyword evidence="2" id="KW-0732">Signal</keyword>
<accession>A0ABR2Z3B7</accession>
<evidence type="ECO:0000313" key="4">
    <source>
        <dbReference type="Proteomes" id="UP001491310"/>
    </source>
</evidence>
<keyword evidence="4" id="KW-1185">Reference proteome</keyword>
<feature type="chain" id="PRO_5046894138" evidence="2">
    <location>
        <begin position="21"/>
        <end position="211"/>
    </location>
</feature>
<dbReference type="EMBL" id="JALJOT010000001">
    <property type="protein sequence ID" value="KAK9918431.1"/>
    <property type="molecule type" value="Genomic_DNA"/>
</dbReference>
<sequence>MAALLLRVVLCAALAAAVSCAPIKLASLPKNITVKVTSFKSDGEMMPAGAPCMDMTFGHCPSIQAEEGSVMVSYSVPAFLQKPNATVSIVACFSTFSQYDRAWRKGNPLNLAAAKDCQNVAKKGLTAFSGNVTFTPGEKVPHSTMYMRAYLKCLKPDGSMQYCAYGNSPGFFEVQKINDIPIGLEVAVGICCCISPIMLVIAYFIEKKKTH</sequence>
<organism evidence="3 4">
    <name type="scientific">Coccomyxa subellipsoidea</name>
    <dbReference type="NCBI Taxonomy" id="248742"/>
    <lineage>
        <taxon>Eukaryota</taxon>
        <taxon>Viridiplantae</taxon>
        <taxon>Chlorophyta</taxon>
        <taxon>core chlorophytes</taxon>
        <taxon>Trebouxiophyceae</taxon>
        <taxon>Trebouxiophyceae incertae sedis</taxon>
        <taxon>Coccomyxaceae</taxon>
        <taxon>Coccomyxa</taxon>
    </lineage>
</organism>
<evidence type="ECO:0000313" key="3">
    <source>
        <dbReference type="EMBL" id="KAK9918431.1"/>
    </source>
</evidence>
<reference evidence="3 4" key="1">
    <citation type="journal article" date="2024" name="Nat. Commun.">
        <title>Phylogenomics reveals the evolutionary origins of lichenization in chlorophyte algae.</title>
        <authorList>
            <person name="Puginier C."/>
            <person name="Libourel C."/>
            <person name="Otte J."/>
            <person name="Skaloud P."/>
            <person name="Haon M."/>
            <person name="Grisel S."/>
            <person name="Petersen M."/>
            <person name="Berrin J.G."/>
            <person name="Delaux P.M."/>
            <person name="Dal Grande F."/>
            <person name="Keller J."/>
        </authorList>
    </citation>
    <scope>NUCLEOTIDE SEQUENCE [LARGE SCALE GENOMIC DNA]</scope>
    <source>
        <strain evidence="3 4">SAG 216-7</strain>
    </source>
</reference>
<gene>
    <name evidence="3" type="ORF">WJX75_004058</name>
</gene>